<evidence type="ECO:0000313" key="2">
    <source>
        <dbReference type="EMBL" id="CAB5212428.1"/>
    </source>
</evidence>
<sequence length="255" mass="27639">MLTPDGVRYFAAAQQRVARPFHLRWLLPRLCGQNPRRWTITTRLSIVALGALSAAYAGSVWMACVAFLPGIAFAWRRPVLVDAPGMALALGAALMVPICWPVAVALALVAGCVRETSPIWASVYAWNPLLLVGLVPVAVRALMRQGDDVLDAENNWILQHPFKASQKYHVNLWSDPLTMVTPWGAMIVGLGGLDAQLTAALTLGYCQLLIATDSVRLYQWAAPVLALACVHVLPPWALPFVALGVVFNPWKGSGL</sequence>
<feature type="transmembrane region" description="Helical" evidence="1">
    <location>
        <begin position="87"/>
        <end position="111"/>
    </location>
</feature>
<keyword evidence="1" id="KW-1133">Transmembrane helix</keyword>
<gene>
    <name evidence="2" type="ORF">UFOVP196_15</name>
</gene>
<proteinExistence type="predicted"/>
<feature type="transmembrane region" description="Helical" evidence="1">
    <location>
        <begin position="123"/>
        <end position="143"/>
    </location>
</feature>
<feature type="transmembrane region" description="Helical" evidence="1">
    <location>
        <begin position="183"/>
        <end position="208"/>
    </location>
</feature>
<reference evidence="2" key="1">
    <citation type="submission" date="2020-05" db="EMBL/GenBank/DDBJ databases">
        <authorList>
            <person name="Chiriac C."/>
            <person name="Salcher M."/>
            <person name="Ghai R."/>
            <person name="Kavagutti S V."/>
        </authorList>
    </citation>
    <scope>NUCLEOTIDE SEQUENCE</scope>
</reference>
<dbReference type="EMBL" id="LR798235">
    <property type="protein sequence ID" value="CAB5212428.1"/>
    <property type="molecule type" value="Genomic_DNA"/>
</dbReference>
<feature type="transmembrane region" description="Helical" evidence="1">
    <location>
        <begin position="220"/>
        <end position="247"/>
    </location>
</feature>
<accession>A0A6J7WIK3</accession>
<name>A0A6J7WIK3_9CAUD</name>
<keyword evidence="1" id="KW-0812">Transmembrane</keyword>
<protein>
    <submittedName>
        <fullName evidence="2">Uncharacterized protein</fullName>
    </submittedName>
</protein>
<keyword evidence="1" id="KW-0472">Membrane</keyword>
<feature type="transmembrane region" description="Helical" evidence="1">
    <location>
        <begin position="46"/>
        <end position="75"/>
    </location>
</feature>
<organism evidence="2">
    <name type="scientific">uncultured Caudovirales phage</name>
    <dbReference type="NCBI Taxonomy" id="2100421"/>
    <lineage>
        <taxon>Viruses</taxon>
        <taxon>Duplodnaviria</taxon>
        <taxon>Heunggongvirae</taxon>
        <taxon>Uroviricota</taxon>
        <taxon>Caudoviricetes</taxon>
        <taxon>Peduoviridae</taxon>
        <taxon>Maltschvirus</taxon>
        <taxon>Maltschvirus maltsch</taxon>
    </lineage>
</organism>
<evidence type="ECO:0000256" key="1">
    <source>
        <dbReference type="SAM" id="Phobius"/>
    </source>
</evidence>